<sequence length="293" mass="31010">MDDGPVASGAPPPRHELESEDEDVLVDAVQPIQIVGSVPHGRAWSLLLDDTGAAILLATQGDWAEQAHLASGDRKLAAIHVPASDEMPIVMLVPASQAVPLQLQQAMAQRVAQCRPQSVVVIQPYSPRMVLSMPGTTDEEALDPLVRYLQHSPPAQPVPSTWAAVADAPCQPWGAPHTLTGCGAAFFSQAMYAGCPALLLSVPSARPRAHPHYFASNDSLSRPQDMALAVSELREQLVRLVEPLEDRFEALLVQMVGSGATQSAGPSLLVHAWQVAVASRAATGPIGDGGMYI</sequence>
<dbReference type="AlphaFoldDB" id="A0AAF0ECF9"/>
<name>A0AAF0ECF9_9BASI</name>
<dbReference type="EMBL" id="CP119901">
    <property type="protein sequence ID" value="WFD22439.1"/>
    <property type="molecule type" value="Genomic_DNA"/>
</dbReference>
<evidence type="ECO:0000313" key="2">
    <source>
        <dbReference type="Proteomes" id="UP001214415"/>
    </source>
</evidence>
<protein>
    <submittedName>
        <fullName evidence="1">Uncharacterized protein</fullName>
    </submittedName>
</protein>
<evidence type="ECO:0000313" key="1">
    <source>
        <dbReference type="EMBL" id="WFD22439.1"/>
    </source>
</evidence>
<gene>
    <name evidence="1" type="ORF">MEQU1_001110</name>
</gene>
<organism evidence="1 2">
    <name type="scientific">Malassezia equina</name>
    <dbReference type="NCBI Taxonomy" id="1381935"/>
    <lineage>
        <taxon>Eukaryota</taxon>
        <taxon>Fungi</taxon>
        <taxon>Dikarya</taxon>
        <taxon>Basidiomycota</taxon>
        <taxon>Ustilaginomycotina</taxon>
        <taxon>Malasseziomycetes</taxon>
        <taxon>Malasseziales</taxon>
        <taxon>Malasseziaceae</taxon>
        <taxon>Malassezia</taxon>
    </lineage>
</organism>
<reference evidence="1" key="1">
    <citation type="submission" date="2023-03" db="EMBL/GenBank/DDBJ databases">
        <title>Mating type loci evolution in Malassezia.</title>
        <authorList>
            <person name="Coelho M.A."/>
        </authorList>
    </citation>
    <scope>NUCLEOTIDE SEQUENCE</scope>
    <source>
        <strain evidence="1">CBS 12830</strain>
    </source>
</reference>
<proteinExistence type="predicted"/>
<keyword evidence="2" id="KW-1185">Reference proteome</keyword>
<dbReference type="Proteomes" id="UP001214415">
    <property type="component" value="Chromosome 2"/>
</dbReference>
<accession>A0AAF0ECF9</accession>